<name>A0ABV2TBI6_9BACT</name>
<dbReference type="PANTHER" id="PTHR42695">
    <property type="entry name" value="GLUTAMINE AMIDOTRANSFERASE YLR126C-RELATED"/>
    <property type="match status" value="1"/>
</dbReference>
<keyword evidence="3" id="KW-1185">Reference proteome</keyword>
<dbReference type="RefSeq" id="WP_354662561.1">
    <property type="nucleotide sequence ID" value="NZ_JBEXAC010000002.1"/>
</dbReference>
<dbReference type="PANTHER" id="PTHR42695:SF5">
    <property type="entry name" value="GLUTAMINE AMIDOTRANSFERASE YLR126C-RELATED"/>
    <property type="match status" value="1"/>
</dbReference>
<dbReference type="Proteomes" id="UP001549749">
    <property type="component" value="Unassembled WGS sequence"/>
</dbReference>
<dbReference type="InterPro" id="IPR029062">
    <property type="entry name" value="Class_I_gatase-like"/>
</dbReference>
<dbReference type="Pfam" id="PF00117">
    <property type="entry name" value="GATase"/>
    <property type="match status" value="1"/>
</dbReference>
<reference evidence="2 3" key="1">
    <citation type="submission" date="2024-06" db="EMBL/GenBank/DDBJ databases">
        <title>Chitinophaga defluvii sp. nov., isolated from municipal sewage.</title>
        <authorList>
            <person name="Zhang L."/>
        </authorList>
    </citation>
    <scope>NUCLEOTIDE SEQUENCE [LARGE SCALE GENOMIC DNA]</scope>
    <source>
        <strain evidence="2 3">H8</strain>
    </source>
</reference>
<dbReference type="SUPFAM" id="SSF52317">
    <property type="entry name" value="Class I glutamine amidotransferase-like"/>
    <property type="match status" value="1"/>
</dbReference>
<gene>
    <name evidence="2" type="ORF">ABR189_21605</name>
</gene>
<organism evidence="2 3">
    <name type="scientific">Chitinophaga defluvii</name>
    <dbReference type="NCBI Taxonomy" id="3163343"/>
    <lineage>
        <taxon>Bacteria</taxon>
        <taxon>Pseudomonadati</taxon>
        <taxon>Bacteroidota</taxon>
        <taxon>Chitinophagia</taxon>
        <taxon>Chitinophagales</taxon>
        <taxon>Chitinophagaceae</taxon>
        <taxon>Chitinophaga</taxon>
    </lineage>
</organism>
<dbReference type="Gene3D" id="3.40.50.880">
    <property type="match status" value="1"/>
</dbReference>
<dbReference type="PROSITE" id="PS51273">
    <property type="entry name" value="GATASE_TYPE_1"/>
    <property type="match status" value="1"/>
</dbReference>
<comment type="caution">
    <text evidence="2">The sequence shown here is derived from an EMBL/GenBank/DDBJ whole genome shotgun (WGS) entry which is preliminary data.</text>
</comment>
<dbReference type="InterPro" id="IPR017926">
    <property type="entry name" value="GATASE"/>
</dbReference>
<feature type="domain" description="Glutamine amidotransferase" evidence="1">
    <location>
        <begin position="43"/>
        <end position="183"/>
    </location>
</feature>
<proteinExistence type="predicted"/>
<dbReference type="EMBL" id="JBEXAC010000002">
    <property type="protein sequence ID" value="MET7000000.1"/>
    <property type="molecule type" value="Genomic_DNA"/>
</dbReference>
<evidence type="ECO:0000313" key="3">
    <source>
        <dbReference type="Proteomes" id="UP001549749"/>
    </source>
</evidence>
<accession>A0ABV2TBI6</accession>
<sequence length="230" mass="25816">MHIHIFQHVPFEGPGYIAQWAAANGHPISYTRFYEAGYVLPALDNIDALVIMGGPMSVYDEHIYPWLIKEKAFIEDTIQAGKKVLGICLGAQLIAVCLGAFVPTALNKEIGWFPVSPTAECCHVPWFNELFRENPVVFHWHGDKFDIPYGAYDLLSSAANSHQAFIFNEQVLGLQFHPEMTPQGLADLVTHCEHELQSGPFIQDKQTILQASSMTKSGNMLMEKILQRLF</sequence>
<protein>
    <submittedName>
        <fullName evidence="2">Amidotransferase</fullName>
    </submittedName>
</protein>
<dbReference type="CDD" id="cd01741">
    <property type="entry name" value="GATase1_1"/>
    <property type="match status" value="1"/>
</dbReference>
<evidence type="ECO:0000259" key="1">
    <source>
        <dbReference type="Pfam" id="PF00117"/>
    </source>
</evidence>
<dbReference type="InterPro" id="IPR044992">
    <property type="entry name" value="ChyE-like"/>
</dbReference>
<evidence type="ECO:0000313" key="2">
    <source>
        <dbReference type="EMBL" id="MET7000000.1"/>
    </source>
</evidence>